<keyword evidence="7" id="KW-1185">Reference proteome</keyword>
<gene>
    <name evidence="6" type="ORF">ACFOGH_13350</name>
</gene>
<name>A0ABV7J2B0_9RHOB</name>
<dbReference type="Pfam" id="PF12536">
    <property type="entry name" value="DUF3734"/>
    <property type="match status" value="1"/>
</dbReference>
<dbReference type="PANTHER" id="PTHR14226">
    <property type="entry name" value="NEUROPATHY TARGET ESTERASE/SWISS CHEESE D.MELANOGASTER"/>
    <property type="match status" value="1"/>
</dbReference>
<dbReference type="EMBL" id="JBHRTO010000001">
    <property type="protein sequence ID" value="MFC3181983.1"/>
    <property type="molecule type" value="Genomic_DNA"/>
</dbReference>
<sequence length="376" mass="41359">MARTHTKPDRGANEDVALVLQGGGALGAYQAGAYEGLIKQARHVSWVAGISIGAINAAIIAGNAPHQRLERLRTFWEQVSSKSLPATIFDGIWARTFLNQFSASTTTLVGVPGFFDLRIPPAALMPPGTVGASSYYDTAPLRTTLERLVDFDLLNSGDIRLSLGAVNVETGNLTWFDTANQRIGPEHIMASGALPPGFPAVEIEGAYYWDGGLVSNTPLQYIMDEQKSQSDLCVFQVDLFNARGVLPASVWQSEAREKEIRCSSRTRFNTDMMRRLHDTSAAARRLYDKLPAAMKSDPDALALLKGAADPHITIAHLIYRPTKYEGGSMDYEFSRSSMLDHWHAGKADAEHTVNHPDWKNRQRSTECVQVFDLSNH</sequence>
<evidence type="ECO:0000256" key="2">
    <source>
        <dbReference type="ARBA" id="ARBA00022963"/>
    </source>
</evidence>
<feature type="active site" description="Proton acceptor" evidence="4">
    <location>
        <position position="210"/>
    </location>
</feature>
<keyword evidence="1 4" id="KW-0378">Hydrolase</keyword>
<organism evidence="6 7">
    <name type="scientific">Cypionkella sinensis</name>
    <dbReference type="NCBI Taxonomy" id="1756043"/>
    <lineage>
        <taxon>Bacteria</taxon>
        <taxon>Pseudomonadati</taxon>
        <taxon>Pseudomonadota</taxon>
        <taxon>Alphaproteobacteria</taxon>
        <taxon>Rhodobacterales</taxon>
        <taxon>Paracoccaceae</taxon>
        <taxon>Cypionkella</taxon>
    </lineage>
</organism>
<evidence type="ECO:0000256" key="3">
    <source>
        <dbReference type="ARBA" id="ARBA00023098"/>
    </source>
</evidence>
<dbReference type="Pfam" id="PF01734">
    <property type="entry name" value="Patatin"/>
    <property type="match status" value="1"/>
</dbReference>
<feature type="short sequence motif" description="GXGXXG" evidence="4">
    <location>
        <begin position="22"/>
        <end position="27"/>
    </location>
</feature>
<feature type="short sequence motif" description="DGA/G" evidence="4">
    <location>
        <begin position="210"/>
        <end position="212"/>
    </location>
</feature>
<comment type="caution">
    <text evidence="6">The sequence shown here is derived from an EMBL/GenBank/DDBJ whole genome shotgun (WGS) entry which is preliminary data.</text>
</comment>
<evidence type="ECO:0000313" key="6">
    <source>
        <dbReference type="EMBL" id="MFC3181983.1"/>
    </source>
</evidence>
<feature type="short sequence motif" description="GXSXG" evidence="4">
    <location>
        <begin position="49"/>
        <end position="53"/>
    </location>
</feature>
<keyword evidence="2 4" id="KW-0442">Lipid degradation</keyword>
<keyword evidence="3 4" id="KW-0443">Lipid metabolism</keyword>
<accession>A0ABV7J2B0</accession>
<dbReference type="PANTHER" id="PTHR14226:SF57">
    <property type="entry name" value="BLR7027 PROTEIN"/>
    <property type="match status" value="1"/>
</dbReference>
<dbReference type="InterPro" id="IPR021095">
    <property type="entry name" value="DUF3734"/>
</dbReference>
<dbReference type="InterPro" id="IPR002641">
    <property type="entry name" value="PNPLA_dom"/>
</dbReference>
<feature type="active site" description="Nucleophile" evidence="4">
    <location>
        <position position="51"/>
    </location>
</feature>
<proteinExistence type="predicted"/>
<dbReference type="InterPro" id="IPR016035">
    <property type="entry name" value="Acyl_Trfase/lysoPLipase"/>
</dbReference>
<dbReference type="PROSITE" id="PS51635">
    <property type="entry name" value="PNPLA"/>
    <property type="match status" value="1"/>
</dbReference>
<dbReference type="RefSeq" id="WP_380073563.1">
    <property type="nucleotide sequence ID" value="NZ_JBHRTO010000001.1"/>
</dbReference>
<reference evidence="7" key="1">
    <citation type="journal article" date="2019" name="Int. J. Syst. Evol. Microbiol.">
        <title>The Global Catalogue of Microorganisms (GCM) 10K type strain sequencing project: providing services to taxonomists for standard genome sequencing and annotation.</title>
        <authorList>
            <consortium name="The Broad Institute Genomics Platform"/>
            <consortium name="The Broad Institute Genome Sequencing Center for Infectious Disease"/>
            <person name="Wu L."/>
            <person name="Ma J."/>
        </authorList>
    </citation>
    <scope>NUCLEOTIDE SEQUENCE [LARGE SCALE GENOMIC DNA]</scope>
    <source>
        <strain evidence="7">KCTC 52039</strain>
    </source>
</reference>
<dbReference type="SUPFAM" id="SSF52151">
    <property type="entry name" value="FabD/lysophospholipase-like"/>
    <property type="match status" value="1"/>
</dbReference>
<evidence type="ECO:0000259" key="5">
    <source>
        <dbReference type="PROSITE" id="PS51635"/>
    </source>
</evidence>
<feature type="domain" description="PNPLA" evidence="5">
    <location>
        <begin position="18"/>
        <end position="223"/>
    </location>
</feature>
<dbReference type="InterPro" id="IPR050301">
    <property type="entry name" value="NTE"/>
</dbReference>
<evidence type="ECO:0000313" key="7">
    <source>
        <dbReference type="Proteomes" id="UP001595547"/>
    </source>
</evidence>
<dbReference type="Proteomes" id="UP001595547">
    <property type="component" value="Unassembled WGS sequence"/>
</dbReference>
<dbReference type="Gene3D" id="3.40.1090.10">
    <property type="entry name" value="Cytosolic phospholipase A2 catalytic domain"/>
    <property type="match status" value="2"/>
</dbReference>
<evidence type="ECO:0000256" key="4">
    <source>
        <dbReference type="PROSITE-ProRule" id="PRU01161"/>
    </source>
</evidence>
<evidence type="ECO:0000256" key="1">
    <source>
        <dbReference type="ARBA" id="ARBA00022801"/>
    </source>
</evidence>
<protein>
    <submittedName>
        <fullName evidence="6">DUF3734 domain-containing protein</fullName>
    </submittedName>
</protein>